<evidence type="ECO:0000313" key="2">
    <source>
        <dbReference type="EMBL" id="ORX71831.1"/>
    </source>
</evidence>
<dbReference type="EMBL" id="MCFD01000003">
    <property type="protein sequence ID" value="ORX71831.1"/>
    <property type="molecule type" value="Genomic_DNA"/>
</dbReference>
<name>A0A1Y1WE76_9FUNG</name>
<keyword evidence="3" id="KW-1185">Reference proteome</keyword>
<evidence type="ECO:0000256" key="1">
    <source>
        <dbReference type="SAM" id="MobiDB-lite"/>
    </source>
</evidence>
<proteinExistence type="predicted"/>
<gene>
    <name evidence="2" type="ORF">DL89DRAFT_265543</name>
</gene>
<accession>A0A1Y1WE76</accession>
<comment type="caution">
    <text evidence="2">The sequence shown here is derived from an EMBL/GenBank/DDBJ whole genome shotgun (WGS) entry which is preliminary data.</text>
</comment>
<feature type="region of interest" description="Disordered" evidence="1">
    <location>
        <begin position="1"/>
        <end position="27"/>
    </location>
</feature>
<organism evidence="2 3">
    <name type="scientific">Linderina pennispora</name>
    <dbReference type="NCBI Taxonomy" id="61395"/>
    <lineage>
        <taxon>Eukaryota</taxon>
        <taxon>Fungi</taxon>
        <taxon>Fungi incertae sedis</taxon>
        <taxon>Zoopagomycota</taxon>
        <taxon>Kickxellomycotina</taxon>
        <taxon>Kickxellomycetes</taxon>
        <taxon>Kickxellales</taxon>
        <taxon>Kickxellaceae</taxon>
        <taxon>Linderina</taxon>
    </lineage>
</organism>
<protein>
    <submittedName>
        <fullName evidence="2">Uncharacterized protein</fullName>
    </submittedName>
</protein>
<reference evidence="2 3" key="1">
    <citation type="submission" date="2016-07" db="EMBL/GenBank/DDBJ databases">
        <title>Pervasive Adenine N6-methylation of Active Genes in Fungi.</title>
        <authorList>
            <consortium name="DOE Joint Genome Institute"/>
            <person name="Mondo S.J."/>
            <person name="Dannebaum R.O."/>
            <person name="Kuo R.C."/>
            <person name="Labutti K."/>
            <person name="Haridas S."/>
            <person name="Kuo A."/>
            <person name="Salamov A."/>
            <person name="Ahrendt S.R."/>
            <person name="Lipzen A."/>
            <person name="Sullivan W."/>
            <person name="Andreopoulos W.B."/>
            <person name="Clum A."/>
            <person name="Lindquist E."/>
            <person name="Daum C."/>
            <person name="Ramamoorthy G.K."/>
            <person name="Gryganskyi A."/>
            <person name="Culley D."/>
            <person name="Magnuson J.K."/>
            <person name="James T.Y."/>
            <person name="O'Malley M.A."/>
            <person name="Stajich J.E."/>
            <person name="Spatafora J.W."/>
            <person name="Visel A."/>
            <person name="Grigoriev I.V."/>
        </authorList>
    </citation>
    <scope>NUCLEOTIDE SEQUENCE [LARGE SCALE GENOMIC DNA]</scope>
    <source>
        <strain evidence="2 3">ATCC 12442</strain>
    </source>
</reference>
<dbReference type="RefSeq" id="XP_040745255.1">
    <property type="nucleotide sequence ID" value="XM_040886712.1"/>
</dbReference>
<dbReference type="AlphaFoldDB" id="A0A1Y1WE76"/>
<sequence>MCSASASVEGRTCNAAVSPGTTGHNSTSNRVYLDCGEWSRLHLLLADRCAVKQK</sequence>
<dbReference type="Proteomes" id="UP000193922">
    <property type="component" value="Unassembled WGS sequence"/>
</dbReference>
<evidence type="ECO:0000313" key="3">
    <source>
        <dbReference type="Proteomes" id="UP000193922"/>
    </source>
</evidence>
<dbReference type="GeneID" id="63803360"/>